<dbReference type="InterPro" id="IPR050415">
    <property type="entry name" value="MRET"/>
</dbReference>
<feature type="domain" description="2Fe-2S ferredoxin-type" evidence="1">
    <location>
        <begin position="510"/>
        <end position="591"/>
    </location>
</feature>
<evidence type="ECO:0000313" key="5">
    <source>
        <dbReference type="Proteomes" id="UP000640583"/>
    </source>
</evidence>
<dbReference type="InterPro" id="IPR001433">
    <property type="entry name" value="OxRdtase_FAD/NAD-bd"/>
</dbReference>
<dbReference type="InterPro" id="IPR011037">
    <property type="entry name" value="Pyrv_Knase-like_insert_dom_sf"/>
</dbReference>
<evidence type="ECO:0000313" key="4">
    <source>
        <dbReference type="EMBL" id="MBI1494384.1"/>
    </source>
</evidence>
<accession>A0A8J7IE70</accession>
<dbReference type="GO" id="GO:0016491">
    <property type="term" value="F:oxidoreductase activity"/>
    <property type="evidence" value="ECO:0007669"/>
    <property type="project" value="InterPro"/>
</dbReference>
<dbReference type="InterPro" id="IPR017927">
    <property type="entry name" value="FAD-bd_FR_type"/>
</dbReference>
<dbReference type="Proteomes" id="UP000640583">
    <property type="component" value="Unassembled WGS sequence"/>
</dbReference>
<dbReference type="GO" id="GO:0030170">
    <property type="term" value="F:pyridoxal phosphate binding"/>
    <property type="evidence" value="ECO:0007669"/>
    <property type="project" value="InterPro"/>
</dbReference>
<reference evidence="4" key="1">
    <citation type="submission" date="2020-10" db="EMBL/GenBank/DDBJ databases">
        <title>Paenihalocynthiibacter styelae gen. nov., sp. nov., isolated from stalked sea squirt Styela clava.</title>
        <authorList>
            <person name="Kim Y.-O."/>
            <person name="Yoon J.-H."/>
        </authorList>
    </citation>
    <scope>NUCLEOTIDE SEQUENCE</scope>
    <source>
        <strain evidence="4">MYP1-1</strain>
    </source>
</reference>
<name>A0A8J7IE70_9RHOB</name>
<dbReference type="AlphaFoldDB" id="A0A8J7IE70"/>
<dbReference type="InterPro" id="IPR017938">
    <property type="entry name" value="Riboflavin_synthase-like_b-brl"/>
</dbReference>
<sequence>MSTVENIYRYPIKGFPGERLKQAMLRPNEGIAGDRAIGLGSGAMAVEGHGAWTPCQAFQRMTIRPDLTTFQINEDDRDLRLTSPTGISETIDANSSNLDELSAAFGGQASIHRATGNRGYWDHQDATISIINLSTVESIAKMAGRPIDPLRFRANIYVCAEPWSEFQWLGTRLGIGDAQFDVIRPIDRCKTTSVDVKTGRTDLNMPALLIRHFGHMFCGVYATVHTSGTIVPGAKIETREHLQGHQVKAAANVSTAPALPDWPRPAVVERTVEEAEAIRSLWIRDSLWETGVMEGFKAGQFIRIHNLSESHTWRSYTVSAVKDDLLRITVKRDEGVGSNAIHQVVEGGNLIITGPFGEATLNKNSNALHFMSAGIGITPTAVKLAELAQQDYDKPVHVTHVARKGQELALWDDIVTAANALPNAVTRLYLTRDVVGVAGAQSGRPDLQALAQRAKEDAADVHICGPSGFVDSAVAALSQANVHGERIFLDTFSSPGVETDMRPIPDSEPIKVTLAQSGVTDYWTPADGTLLDFAEVRGAIIPSHCRAGLCKTCNCSVLSGTATRLVGTEGEDEKQTLVCTSIPKETLTLDI</sequence>
<organism evidence="4 5">
    <name type="scientific">Halocynthiibacter styelae</name>
    <dbReference type="NCBI Taxonomy" id="2761955"/>
    <lineage>
        <taxon>Bacteria</taxon>
        <taxon>Pseudomonadati</taxon>
        <taxon>Pseudomonadota</taxon>
        <taxon>Alphaproteobacteria</taxon>
        <taxon>Rhodobacterales</taxon>
        <taxon>Paracoccaceae</taxon>
        <taxon>Halocynthiibacter</taxon>
    </lineage>
</organism>
<dbReference type="Pfam" id="PF00175">
    <property type="entry name" value="NAD_binding_1"/>
    <property type="match status" value="1"/>
</dbReference>
<dbReference type="Gene3D" id="3.40.50.80">
    <property type="entry name" value="Nucleotide-binding domain of ferredoxin-NADP reductase (FNR) module"/>
    <property type="match status" value="1"/>
</dbReference>
<comment type="caution">
    <text evidence="4">The sequence shown here is derived from an EMBL/GenBank/DDBJ whole genome shotgun (WGS) entry which is preliminary data.</text>
</comment>
<gene>
    <name evidence="4" type="ORF">H1D41_12110</name>
</gene>
<dbReference type="SUPFAM" id="SSF54292">
    <property type="entry name" value="2Fe-2S ferredoxin-like"/>
    <property type="match status" value="1"/>
</dbReference>
<dbReference type="RefSeq" id="WP_228849148.1">
    <property type="nucleotide sequence ID" value="NZ_JADCKQ010000008.1"/>
</dbReference>
<protein>
    <submittedName>
        <fullName evidence="4">MOSC domain-containing protein</fullName>
    </submittedName>
</protein>
<dbReference type="Gene3D" id="3.10.20.30">
    <property type="match status" value="1"/>
</dbReference>
<dbReference type="InterPro" id="IPR036010">
    <property type="entry name" value="2Fe-2S_ferredoxin-like_sf"/>
</dbReference>
<dbReference type="PROSITE" id="PS51085">
    <property type="entry name" value="2FE2S_FER_2"/>
    <property type="match status" value="1"/>
</dbReference>
<dbReference type="SUPFAM" id="SSF63380">
    <property type="entry name" value="Riboflavin synthase domain-like"/>
    <property type="match status" value="1"/>
</dbReference>
<dbReference type="GO" id="GO:0030151">
    <property type="term" value="F:molybdenum ion binding"/>
    <property type="evidence" value="ECO:0007669"/>
    <property type="project" value="InterPro"/>
</dbReference>
<dbReference type="SUPFAM" id="SSF52343">
    <property type="entry name" value="Ferredoxin reductase-like, C-terminal NADP-linked domain"/>
    <property type="match status" value="1"/>
</dbReference>
<dbReference type="GO" id="GO:0051536">
    <property type="term" value="F:iron-sulfur cluster binding"/>
    <property type="evidence" value="ECO:0007669"/>
    <property type="project" value="InterPro"/>
</dbReference>
<dbReference type="InterPro" id="IPR039261">
    <property type="entry name" value="FNR_nucleotide-bd"/>
</dbReference>
<evidence type="ECO:0000259" key="1">
    <source>
        <dbReference type="PROSITE" id="PS51085"/>
    </source>
</evidence>
<evidence type="ECO:0000259" key="2">
    <source>
        <dbReference type="PROSITE" id="PS51340"/>
    </source>
</evidence>
<dbReference type="CDD" id="cd00207">
    <property type="entry name" value="fer2"/>
    <property type="match status" value="1"/>
</dbReference>
<dbReference type="PROSITE" id="PS51384">
    <property type="entry name" value="FAD_FR"/>
    <property type="match status" value="1"/>
</dbReference>
<dbReference type="InterPro" id="IPR001041">
    <property type="entry name" value="2Fe-2S_ferredoxin-type"/>
</dbReference>
<dbReference type="PANTHER" id="PTHR47354">
    <property type="entry name" value="NADH OXIDOREDUCTASE HCR"/>
    <property type="match status" value="1"/>
</dbReference>
<dbReference type="Pfam" id="PF00111">
    <property type="entry name" value="Fer2"/>
    <property type="match status" value="1"/>
</dbReference>
<dbReference type="Gene3D" id="2.40.30.10">
    <property type="entry name" value="Translation factors"/>
    <property type="match status" value="1"/>
</dbReference>
<feature type="domain" description="FAD-binding FR-type" evidence="3">
    <location>
        <begin position="261"/>
        <end position="362"/>
    </location>
</feature>
<proteinExistence type="predicted"/>
<dbReference type="Gene3D" id="2.40.33.20">
    <property type="entry name" value="PK beta-barrel domain-like"/>
    <property type="match status" value="1"/>
</dbReference>
<dbReference type="PROSITE" id="PS51340">
    <property type="entry name" value="MOSC"/>
    <property type="match status" value="1"/>
</dbReference>
<dbReference type="PANTHER" id="PTHR47354:SF5">
    <property type="entry name" value="PROTEIN RFBI"/>
    <property type="match status" value="1"/>
</dbReference>
<dbReference type="SUPFAM" id="SSF50800">
    <property type="entry name" value="PK beta-barrel domain-like"/>
    <property type="match status" value="1"/>
</dbReference>
<dbReference type="Pfam" id="PF03473">
    <property type="entry name" value="MOSC"/>
    <property type="match status" value="1"/>
</dbReference>
<evidence type="ECO:0000259" key="3">
    <source>
        <dbReference type="PROSITE" id="PS51384"/>
    </source>
</evidence>
<dbReference type="InterPro" id="IPR005302">
    <property type="entry name" value="MoCF_Sase_C"/>
</dbReference>
<keyword evidence="5" id="KW-1185">Reference proteome</keyword>
<feature type="domain" description="MOSC" evidence="2">
    <location>
        <begin position="99"/>
        <end position="239"/>
    </location>
</feature>
<dbReference type="EMBL" id="JADCKQ010000008">
    <property type="protein sequence ID" value="MBI1494384.1"/>
    <property type="molecule type" value="Genomic_DNA"/>
</dbReference>
<dbReference type="InterPro" id="IPR012675">
    <property type="entry name" value="Beta-grasp_dom_sf"/>
</dbReference>